<sequence length="143" mass="15967">MAFIKLTTHANDRSGDKEPLHGSGSATRRCLCSAPAQRQCRQRRRIGDDGRQHQPPPGRRRLLKLKASSSDCEKAYRNNGIEKIPRHNNRSLVKSRYIFSLRGHDVPTSSGQKVTVARGEMSQKAADRRRAVVGSRAPSLLAR</sequence>
<name>A0A4C1UQW4_EUMVA</name>
<feature type="compositionally biased region" description="Basic and acidic residues" evidence="1">
    <location>
        <begin position="10"/>
        <end position="20"/>
    </location>
</feature>
<feature type="region of interest" description="Disordered" evidence="1">
    <location>
        <begin position="1"/>
        <end position="60"/>
    </location>
</feature>
<organism evidence="2 3">
    <name type="scientific">Eumeta variegata</name>
    <name type="common">Bagworm moth</name>
    <name type="synonym">Eumeta japonica</name>
    <dbReference type="NCBI Taxonomy" id="151549"/>
    <lineage>
        <taxon>Eukaryota</taxon>
        <taxon>Metazoa</taxon>
        <taxon>Ecdysozoa</taxon>
        <taxon>Arthropoda</taxon>
        <taxon>Hexapoda</taxon>
        <taxon>Insecta</taxon>
        <taxon>Pterygota</taxon>
        <taxon>Neoptera</taxon>
        <taxon>Endopterygota</taxon>
        <taxon>Lepidoptera</taxon>
        <taxon>Glossata</taxon>
        <taxon>Ditrysia</taxon>
        <taxon>Tineoidea</taxon>
        <taxon>Psychidae</taxon>
        <taxon>Oiketicinae</taxon>
        <taxon>Eumeta</taxon>
    </lineage>
</organism>
<dbReference type="Proteomes" id="UP000299102">
    <property type="component" value="Unassembled WGS sequence"/>
</dbReference>
<reference evidence="2 3" key="1">
    <citation type="journal article" date="2019" name="Commun. Biol.">
        <title>The bagworm genome reveals a unique fibroin gene that provides high tensile strength.</title>
        <authorList>
            <person name="Kono N."/>
            <person name="Nakamura H."/>
            <person name="Ohtoshi R."/>
            <person name="Tomita M."/>
            <person name="Numata K."/>
            <person name="Arakawa K."/>
        </authorList>
    </citation>
    <scope>NUCLEOTIDE SEQUENCE [LARGE SCALE GENOMIC DNA]</scope>
</reference>
<protein>
    <submittedName>
        <fullName evidence="2">Uncharacterized protein</fullName>
    </submittedName>
</protein>
<evidence type="ECO:0000313" key="3">
    <source>
        <dbReference type="Proteomes" id="UP000299102"/>
    </source>
</evidence>
<evidence type="ECO:0000313" key="2">
    <source>
        <dbReference type="EMBL" id="GBP28709.1"/>
    </source>
</evidence>
<gene>
    <name evidence="2" type="ORF">EVAR_19750_1</name>
</gene>
<dbReference type="EMBL" id="BGZK01000210">
    <property type="protein sequence ID" value="GBP28709.1"/>
    <property type="molecule type" value="Genomic_DNA"/>
</dbReference>
<evidence type="ECO:0000256" key="1">
    <source>
        <dbReference type="SAM" id="MobiDB-lite"/>
    </source>
</evidence>
<accession>A0A4C1UQW4</accession>
<comment type="caution">
    <text evidence="2">The sequence shown here is derived from an EMBL/GenBank/DDBJ whole genome shotgun (WGS) entry which is preliminary data.</text>
</comment>
<dbReference type="AlphaFoldDB" id="A0A4C1UQW4"/>
<keyword evidence="3" id="KW-1185">Reference proteome</keyword>
<proteinExistence type="predicted"/>